<gene>
    <name evidence="1" type="ORF">ECRASSUSDP1_LOCUS16486</name>
</gene>
<reference evidence="1" key="1">
    <citation type="submission" date="2023-07" db="EMBL/GenBank/DDBJ databases">
        <authorList>
            <consortium name="AG Swart"/>
            <person name="Singh M."/>
            <person name="Singh A."/>
            <person name="Seah K."/>
            <person name="Emmerich C."/>
        </authorList>
    </citation>
    <scope>NUCLEOTIDE SEQUENCE</scope>
    <source>
        <strain evidence="1">DP1</strain>
    </source>
</reference>
<protein>
    <submittedName>
        <fullName evidence="1">Uncharacterized protein</fullName>
    </submittedName>
</protein>
<name>A0AAD2CZC5_EUPCR</name>
<proteinExistence type="predicted"/>
<dbReference type="AlphaFoldDB" id="A0AAD2CZC5"/>
<comment type="caution">
    <text evidence="1">The sequence shown here is derived from an EMBL/GenBank/DDBJ whole genome shotgun (WGS) entry which is preliminary data.</text>
</comment>
<evidence type="ECO:0000313" key="2">
    <source>
        <dbReference type="Proteomes" id="UP001295684"/>
    </source>
</evidence>
<evidence type="ECO:0000313" key="1">
    <source>
        <dbReference type="EMBL" id="CAI2375126.1"/>
    </source>
</evidence>
<organism evidence="1 2">
    <name type="scientific">Euplotes crassus</name>
    <dbReference type="NCBI Taxonomy" id="5936"/>
    <lineage>
        <taxon>Eukaryota</taxon>
        <taxon>Sar</taxon>
        <taxon>Alveolata</taxon>
        <taxon>Ciliophora</taxon>
        <taxon>Intramacronucleata</taxon>
        <taxon>Spirotrichea</taxon>
        <taxon>Hypotrichia</taxon>
        <taxon>Euplotida</taxon>
        <taxon>Euplotidae</taxon>
        <taxon>Moneuplotes</taxon>
    </lineage>
</organism>
<sequence>MEPVQDSYLLGGFFNHKKEEDFMSVDSESNGSKPKESQSKLTSMLSYLWKNPLIKISQKEESFDPIELGDSALSTKDDCDSCMSTYDNVLLSGAKVTQDSIISKENELLNKFKNDYAGHDHSQQCDSDVDGTEEECTGENCEYICGCCEFDDDCVARDNNGDVIDRFHCVHYHKHEQERFKSIKKAKKVITNCKSYKAIVRQLKKIKKVKNLLS</sequence>
<accession>A0AAD2CZC5</accession>
<keyword evidence="2" id="KW-1185">Reference proteome</keyword>
<dbReference type="Proteomes" id="UP001295684">
    <property type="component" value="Unassembled WGS sequence"/>
</dbReference>
<dbReference type="EMBL" id="CAMPGE010016578">
    <property type="protein sequence ID" value="CAI2375126.1"/>
    <property type="molecule type" value="Genomic_DNA"/>
</dbReference>